<dbReference type="InterPro" id="IPR036390">
    <property type="entry name" value="WH_DNA-bd_sf"/>
</dbReference>
<evidence type="ECO:0000259" key="1">
    <source>
        <dbReference type="PROSITE" id="PS50995"/>
    </source>
</evidence>
<dbReference type="SMART" id="SM00347">
    <property type="entry name" value="HTH_MARR"/>
    <property type="match status" value="1"/>
</dbReference>
<reference evidence="2 3" key="1">
    <citation type="submission" date="2016-11" db="EMBL/GenBank/DDBJ databases">
        <authorList>
            <person name="Jaros S."/>
            <person name="Januszkiewicz K."/>
            <person name="Wedrychowicz H."/>
        </authorList>
    </citation>
    <scope>NUCLEOTIDE SEQUENCE [LARGE SCALE GENOMIC DNA]</scope>
    <source>
        <strain evidence="2 3">GAS242</strain>
    </source>
</reference>
<dbReference type="InterPro" id="IPR036388">
    <property type="entry name" value="WH-like_DNA-bd_sf"/>
</dbReference>
<evidence type="ECO:0000313" key="2">
    <source>
        <dbReference type="EMBL" id="SHG71972.1"/>
    </source>
</evidence>
<dbReference type="Gene3D" id="1.10.10.10">
    <property type="entry name" value="Winged helix-like DNA-binding domain superfamily/Winged helix DNA-binding domain"/>
    <property type="match status" value="1"/>
</dbReference>
<dbReference type="GO" id="GO:0006950">
    <property type="term" value="P:response to stress"/>
    <property type="evidence" value="ECO:0007669"/>
    <property type="project" value="TreeGrafter"/>
</dbReference>
<dbReference type="AlphaFoldDB" id="A0A1M5M3R4"/>
<dbReference type="PROSITE" id="PS50995">
    <property type="entry name" value="HTH_MARR_2"/>
    <property type="match status" value="1"/>
</dbReference>
<dbReference type="SUPFAM" id="SSF46785">
    <property type="entry name" value="Winged helix' DNA-binding domain"/>
    <property type="match status" value="1"/>
</dbReference>
<name>A0A1M5M3R4_9BRAD</name>
<gene>
    <name evidence="2" type="ORF">SAMN05444169_3811</name>
</gene>
<dbReference type="GO" id="GO:0003700">
    <property type="term" value="F:DNA-binding transcription factor activity"/>
    <property type="evidence" value="ECO:0007669"/>
    <property type="project" value="InterPro"/>
</dbReference>
<dbReference type="PANTHER" id="PTHR33164:SF43">
    <property type="entry name" value="HTH-TYPE TRANSCRIPTIONAL REPRESSOR YETL"/>
    <property type="match status" value="1"/>
</dbReference>
<proteinExistence type="predicted"/>
<accession>A0A1M5M3R4</accession>
<dbReference type="GO" id="GO:0003677">
    <property type="term" value="F:DNA binding"/>
    <property type="evidence" value="ECO:0007669"/>
    <property type="project" value="UniProtKB-KW"/>
</dbReference>
<organism evidence="2 3">
    <name type="scientific">Bradyrhizobium erythrophlei</name>
    <dbReference type="NCBI Taxonomy" id="1437360"/>
    <lineage>
        <taxon>Bacteria</taxon>
        <taxon>Pseudomonadati</taxon>
        <taxon>Pseudomonadota</taxon>
        <taxon>Alphaproteobacteria</taxon>
        <taxon>Hyphomicrobiales</taxon>
        <taxon>Nitrobacteraceae</taxon>
        <taxon>Bradyrhizobium</taxon>
    </lineage>
</organism>
<sequence length="133" mass="14808">MLVKRAEQAMVRAKSAALKSVGLTPSQYVALFELDQQPGITAATLARACLVTPQAMMILLNTMEQQGLITRSSHPRHPNVLELHVTDVGREALHTAHGRVDPIERRVFGVFSPKDQIAFREFLSRFIEAFEGK</sequence>
<dbReference type="RefSeq" id="WP_197687933.1">
    <property type="nucleotide sequence ID" value="NZ_LT670818.1"/>
</dbReference>
<dbReference type="Proteomes" id="UP000190675">
    <property type="component" value="Chromosome I"/>
</dbReference>
<keyword evidence="2" id="KW-0238">DNA-binding</keyword>
<dbReference type="Pfam" id="PF12802">
    <property type="entry name" value="MarR_2"/>
    <property type="match status" value="1"/>
</dbReference>
<dbReference type="PANTHER" id="PTHR33164">
    <property type="entry name" value="TRANSCRIPTIONAL REGULATOR, MARR FAMILY"/>
    <property type="match status" value="1"/>
</dbReference>
<dbReference type="InterPro" id="IPR000835">
    <property type="entry name" value="HTH_MarR-typ"/>
</dbReference>
<protein>
    <submittedName>
        <fullName evidence="2">DNA-binding transcriptional regulator, MarR family</fullName>
    </submittedName>
</protein>
<evidence type="ECO:0000313" key="3">
    <source>
        <dbReference type="Proteomes" id="UP000190675"/>
    </source>
</evidence>
<feature type="domain" description="HTH marR-type" evidence="1">
    <location>
        <begin position="1"/>
        <end position="128"/>
    </location>
</feature>
<dbReference type="InterPro" id="IPR039422">
    <property type="entry name" value="MarR/SlyA-like"/>
</dbReference>
<dbReference type="EMBL" id="LT670818">
    <property type="protein sequence ID" value="SHG71972.1"/>
    <property type="molecule type" value="Genomic_DNA"/>
</dbReference>